<dbReference type="AlphaFoldDB" id="A0A1B1AA55"/>
<dbReference type="InterPro" id="IPR050237">
    <property type="entry name" value="ATP-dep_AMP-bd_enzyme"/>
</dbReference>
<dbReference type="Gene3D" id="3.40.50.12780">
    <property type="entry name" value="N-terminal domain of ligase-like"/>
    <property type="match status" value="1"/>
</dbReference>
<dbReference type="InterPro" id="IPR000873">
    <property type="entry name" value="AMP-dep_synth/lig_dom"/>
</dbReference>
<keyword evidence="3" id="KW-0436">Ligase</keyword>
<dbReference type="EMBL" id="CP015232">
    <property type="protein sequence ID" value="ANP43431.1"/>
    <property type="molecule type" value="Genomic_DNA"/>
</dbReference>
<proteinExistence type="predicted"/>
<reference evidence="3 4" key="1">
    <citation type="journal article" date="2016" name="ISME J.">
        <title>Global occurrence and heterogeneity of the Roseobacter-clade species Ruegeria mobilis.</title>
        <authorList>
            <person name="Sonnenschein E."/>
            <person name="Gram L."/>
        </authorList>
    </citation>
    <scope>NUCLEOTIDE SEQUENCE [LARGE SCALE GENOMIC DNA]</scope>
    <source>
        <strain evidence="3 4">F1926</strain>
        <plasmid evidence="3 4">unnamed2</plasmid>
    </source>
</reference>
<dbReference type="GeneID" id="28252568"/>
<evidence type="ECO:0000313" key="4">
    <source>
        <dbReference type="Proteomes" id="UP000013243"/>
    </source>
</evidence>
<dbReference type="KEGG" id="rmb:K529_021995"/>
<accession>A0A1B1AA55</accession>
<dbReference type="SUPFAM" id="SSF56801">
    <property type="entry name" value="Acetyl-CoA synthetase-like"/>
    <property type="match status" value="1"/>
</dbReference>
<evidence type="ECO:0000259" key="1">
    <source>
        <dbReference type="Pfam" id="PF00501"/>
    </source>
</evidence>
<dbReference type="GO" id="GO:0016877">
    <property type="term" value="F:ligase activity, forming carbon-sulfur bonds"/>
    <property type="evidence" value="ECO:0007669"/>
    <property type="project" value="UniProtKB-ARBA"/>
</dbReference>
<dbReference type="PANTHER" id="PTHR43767:SF10">
    <property type="entry name" value="SURFACTIN SYNTHASE SUBUNIT 1"/>
    <property type="match status" value="1"/>
</dbReference>
<dbReference type="InterPro" id="IPR020845">
    <property type="entry name" value="AMP-binding_CS"/>
</dbReference>
<dbReference type="Proteomes" id="UP000013243">
    <property type="component" value="Plasmid unnamed2"/>
</dbReference>
<name>A0A1B1AA55_9RHOB</name>
<evidence type="ECO:0000313" key="3">
    <source>
        <dbReference type="EMBL" id="ANP43431.1"/>
    </source>
</evidence>
<feature type="domain" description="AMP-dependent synthetase/ligase" evidence="1">
    <location>
        <begin position="13"/>
        <end position="367"/>
    </location>
</feature>
<dbReference type="OrthoDB" id="9803968at2"/>
<dbReference type="PROSITE" id="PS00455">
    <property type="entry name" value="AMP_BINDING"/>
    <property type="match status" value="1"/>
</dbReference>
<keyword evidence="3" id="KW-0614">Plasmid</keyword>
<dbReference type="RefSeq" id="WP_046002247.1">
    <property type="nucleotide sequence ID" value="NZ_CP015232.1"/>
</dbReference>
<protein>
    <submittedName>
        <fullName evidence="3">Long-chain fatty acid--CoA ligase</fullName>
    </submittedName>
</protein>
<organism evidence="3 4">
    <name type="scientific">Tritonibacter mobilis F1926</name>
    <dbReference type="NCBI Taxonomy" id="1265309"/>
    <lineage>
        <taxon>Bacteria</taxon>
        <taxon>Pseudomonadati</taxon>
        <taxon>Pseudomonadota</taxon>
        <taxon>Alphaproteobacteria</taxon>
        <taxon>Rhodobacterales</taxon>
        <taxon>Paracoccaceae</taxon>
        <taxon>Tritonibacter</taxon>
    </lineage>
</organism>
<feature type="domain" description="AMP-binding enzyme C-terminal" evidence="2">
    <location>
        <begin position="423"/>
        <end position="500"/>
    </location>
</feature>
<dbReference type="PANTHER" id="PTHR43767">
    <property type="entry name" value="LONG-CHAIN-FATTY-ACID--COA LIGASE"/>
    <property type="match status" value="1"/>
</dbReference>
<dbReference type="InterPro" id="IPR042099">
    <property type="entry name" value="ANL_N_sf"/>
</dbReference>
<dbReference type="Pfam" id="PF13193">
    <property type="entry name" value="AMP-binding_C"/>
    <property type="match status" value="1"/>
</dbReference>
<dbReference type="Pfam" id="PF00501">
    <property type="entry name" value="AMP-binding"/>
    <property type="match status" value="1"/>
</dbReference>
<dbReference type="InterPro" id="IPR045851">
    <property type="entry name" value="AMP-bd_C_sf"/>
</dbReference>
<sequence length="529" mass="56155">MFATHSLLIDFLAKAAETRPEAPAVRDAHHALSYHALLMAAARIARTLRACGVNPGDRVLLSCPNSVGFVVAYWGIVACGAVAVPINPGTPVAKLAFVLKDCTPAAVIGDPNSADTLRAALAETGQATPLLSDALVTCIAAAQAGEVVETLPAPQVIDQDLATLIYTSGSTGTPKGVMLSHLNMTSAARSVASYLGYSAGDRIFCAVPMTFDYGLHQITMAALCGAEVYAEPGFAQPLFGLKHLAQSRATVFPVVPTMVPLIAPWAERFDLSAVRLVSSTAAALHVELIDQLEAALPQATVFSMYGLTECHRCTYLPPEQLSKRRSSVGLAIPNTEMWVVDAAGEMHRHSATGELVIRGSTVMKGYWNNPNATAKRLRPGPFPGEQVLYTGDTCRLDDAGYLYFVGRSDDILKIAGEKVAPSEVEAALIAHPEVAEVCVLGASHPVHGQVCHAHVTLTQTGTTTRSDQDLIQWCKSRLDSHAVPARILIHDQMPRTQNGKLDRTALQAIAAAPRPAAKAPRSKDLTAAE</sequence>
<geneLocation type="plasmid" evidence="3 4">
    <name>unnamed2</name>
</geneLocation>
<dbReference type="InterPro" id="IPR025110">
    <property type="entry name" value="AMP-bd_C"/>
</dbReference>
<dbReference type="Gene3D" id="3.30.300.30">
    <property type="match status" value="1"/>
</dbReference>
<evidence type="ECO:0000259" key="2">
    <source>
        <dbReference type="Pfam" id="PF13193"/>
    </source>
</evidence>
<gene>
    <name evidence="3" type="ORF">K529_021995</name>
</gene>